<proteinExistence type="predicted"/>
<gene>
    <name evidence="1" type="ORF">HC175_23235</name>
</gene>
<dbReference type="EMBL" id="JAAVJR010001599">
    <property type="protein sequence ID" value="NJW55833.1"/>
    <property type="molecule type" value="Genomic_DNA"/>
</dbReference>
<dbReference type="RefSeq" id="WP_168140106.1">
    <property type="nucleotide sequence ID" value="NZ_JAAVJR010001599.1"/>
</dbReference>
<protein>
    <submittedName>
        <fullName evidence="1">DUF2851 family protein</fullName>
    </submittedName>
</protein>
<comment type="caution">
    <text evidence="1">The sequence shown here is derived from an EMBL/GenBank/DDBJ whole genome shotgun (WGS) entry which is preliminary data.</text>
</comment>
<evidence type="ECO:0000313" key="1">
    <source>
        <dbReference type="EMBL" id="NJW55833.1"/>
    </source>
</evidence>
<feature type="non-terminal residue" evidence="1">
    <location>
        <position position="1"/>
    </location>
</feature>
<feature type="non-terminal residue" evidence="1">
    <location>
        <position position="95"/>
    </location>
</feature>
<dbReference type="InterPro" id="IPR021272">
    <property type="entry name" value="DUF2851"/>
</dbReference>
<keyword evidence="2" id="KW-1185">Reference proteome</keyword>
<dbReference type="Pfam" id="PF11013">
    <property type="entry name" value="DUF2851"/>
    <property type="match status" value="1"/>
</dbReference>
<organism evidence="1 2">
    <name type="scientific">Salinimicrobium oceani</name>
    <dbReference type="NCBI Taxonomy" id="2722702"/>
    <lineage>
        <taxon>Bacteria</taxon>
        <taxon>Pseudomonadati</taxon>
        <taxon>Bacteroidota</taxon>
        <taxon>Flavobacteriia</taxon>
        <taxon>Flavobacteriales</taxon>
        <taxon>Flavobacteriaceae</taxon>
        <taxon>Salinimicrobium</taxon>
    </lineage>
</organism>
<accession>A0ABX1D5V9</accession>
<name>A0ABX1D5V9_9FLAO</name>
<reference evidence="1 2" key="1">
    <citation type="submission" date="2020-03" db="EMBL/GenBank/DDBJ databases">
        <title>Salinimicrobium sp. nov, isolated from SCS.</title>
        <authorList>
            <person name="Cao W.R."/>
        </authorList>
    </citation>
    <scope>NUCLEOTIDE SEQUENCE [LARGE SCALE GENOMIC DNA]</scope>
    <source>
        <strain evidence="2">J15B91</strain>
    </source>
</reference>
<sequence length="95" mass="11037">LLSGPDFFNSRVLIGDQQWAGNVEIHLRSSDWYMHNHESDPAYDNVILHVVWVHDVEVFRKDNTSLPVVEIHNLVAPETLHSYEELCSNNGNRWI</sequence>
<dbReference type="Proteomes" id="UP000703674">
    <property type="component" value="Unassembled WGS sequence"/>
</dbReference>
<evidence type="ECO:0000313" key="2">
    <source>
        <dbReference type="Proteomes" id="UP000703674"/>
    </source>
</evidence>